<gene>
    <name evidence="2" type="ORF">SAMN05660691_01286</name>
</gene>
<sequence length="221" mass="26061">MLAGSHRNAWPDETGTGGRTNRNTQLYLNMKNYRVVDNTEIPKQNLFKGFAFRNNEVKEHITWYRWVYLCFIEVLFGEELIESLVTTSSVRNFNSNRYESDEYGVAMHLSMHVPSGMWSNLFRKSIIEVLFYKYFLQYILIEPREDYDKNDDKRVIECTRTRFSVFKPKLWQVIAFRRVYLFSWLIINLAIDVLVYLASSNLSAAILSALIVEAVRRIAKV</sequence>
<protein>
    <submittedName>
        <fullName evidence="2">Uncharacterized protein</fullName>
    </submittedName>
</protein>
<evidence type="ECO:0000313" key="2">
    <source>
        <dbReference type="EMBL" id="SEH77185.1"/>
    </source>
</evidence>
<keyword evidence="3" id="KW-1185">Reference proteome</keyword>
<dbReference type="AlphaFoldDB" id="A0A1H6KN71"/>
<organism evidence="2 3">
    <name type="scientific">Rheinheimera pacifica</name>
    <dbReference type="NCBI Taxonomy" id="173990"/>
    <lineage>
        <taxon>Bacteria</taxon>
        <taxon>Pseudomonadati</taxon>
        <taxon>Pseudomonadota</taxon>
        <taxon>Gammaproteobacteria</taxon>
        <taxon>Chromatiales</taxon>
        <taxon>Chromatiaceae</taxon>
        <taxon>Rheinheimera</taxon>
    </lineage>
</organism>
<accession>A0A1H6KN71</accession>
<reference evidence="3" key="1">
    <citation type="submission" date="2016-10" db="EMBL/GenBank/DDBJ databases">
        <authorList>
            <person name="Varghese N."/>
            <person name="Submissions S."/>
        </authorList>
    </citation>
    <scope>NUCLEOTIDE SEQUENCE [LARGE SCALE GENOMIC DNA]</scope>
    <source>
        <strain evidence="3">DSM 17616</strain>
    </source>
</reference>
<proteinExistence type="predicted"/>
<feature type="region of interest" description="Disordered" evidence="1">
    <location>
        <begin position="1"/>
        <end position="22"/>
    </location>
</feature>
<dbReference type="OrthoDB" id="7062469at2"/>
<evidence type="ECO:0000313" key="3">
    <source>
        <dbReference type="Proteomes" id="UP000199371"/>
    </source>
</evidence>
<dbReference type="RefSeq" id="WP_092791506.1">
    <property type="nucleotide sequence ID" value="NZ_FNXF01000004.1"/>
</dbReference>
<evidence type="ECO:0000256" key="1">
    <source>
        <dbReference type="SAM" id="MobiDB-lite"/>
    </source>
</evidence>
<dbReference type="EMBL" id="FNXF01000004">
    <property type="protein sequence ID" value="SEH77185.1"/>
    <property type="molecule type" value="Genomic_DNA"/>
</dbReference>
<dbReference type="Proteomes" id="UP000199371">
    <property type="component" value="Unassembled WGS sequence"/>
</dbReference>
<dbReference type="STRING" id="173990.SAMN05660691_01286"/>
<name>A0A1H6KN71_9GAMM</name>